<gene>
    <name evidence="2" type="ORF">K460DRAFT_408511</name>
</gene>
<feature type="region of interest" description="Disordered" evidence="1">
    <location>
        <begin position="13"/>
        <end position="49"/>
    </location>
</feature>
<dbReference type="OrthoDB" id="3789787at2759"/>
<dbReference type="GeneID" id="63854421"/>
<feature type="compositionally biased region" description="Basic and acidic residues" evidence="1">
    <location>
        <begin position="21"/>
        <end position="32"/>
    </location>
</feature>
<name>A0A9P4GFA9_9PLEO</name>
<dbReference type="AlphaFoldDB" id="A0A9P4GFA9"/>
<comment type="caution">
    <text evidence="2">The sequence shown here is derived from an EMBL/GenBank/DDBJ whole genome shotgun (WGS) entry which is preliminary data.</text>
</comment>
<dbReference type="RefSeq" id="XP_040786774.1">
    <property type="nucleotide sequence ID" value="XM_040937171.1"/>
</dbReference>
<protein>
    <submittedName>
        <fullName evidence="2">Uncharacterized protein</fullName>
    </submittedName>
</protein>
<organism evidence="2 3">
    <name type="scientific">Cucurbitaria berberidis CBS 394.84</name>
    <dbReference type="NCBI Taxonomy" id="1168544"/>
    <lineage>
        <taxon>Eukaryota</taxon>
        <taxon>Fungi</taxon>
        <taxon>Dikarya</taxon>
        <taxon>Ascomycota</taxon>
        <taxon>Pezizomycotina</taxon>
        <taxon>Dothideomycetes</taxon>
        <taxon>Pleosporomycetidae</taxon>
        <taxon>Pleosporales</taxon>
        <taxon>Pleosporineae</taxon>
        <taxon>Cucurbitariaceae</taxon>
        <taxon>Cucurbitaria</taxon>
    </lineage>
</organism>
<sequence length="565" mass="63453">MVNPFSKGTEFEIYGSTTRTANDHHHLTEQRKSNFNQRPPLAPVNSVSPATNSAVQFQPTAITTSFQATLNMNLWLQQNNPGLLARFSEPSNTRSGLACTNTSPRTHVSAAKALSPISMPNPQEHATAENLLPKLPSINQDYARITENLKHWNLELTDQLNSANQQLRSSQDTISSLKYRLIEQERAQTHHNHRSAAVRPERSYVITPKFIRPVMSSTTRPEEPVTPSPTKELSLMKAFDSPSTPTKPQPPPAPQHPPTRSFRRRHHRTATPEQRSIRAMMGNKPVFTVGMGPQNDRCLLFDFFEHIKQWAAAYTVHIKSLNAEQVHNLSAHLALAGSLGKPSQLMVLVTEQDMLIAMVASVVCRHMWTYALDEHSIYASGHPQADICEELAWKWTTIPLDNHEAKHDLLLAQQEIYTAIKNAPDHKTWRAACAERLTTKLLSDLNGLLATSLFPAALTDRNHTLSELYVKGYRIGFRLRMAATKWQFQWPSPGAEFNPGTMVNESRMLYGNVLRTMGEVMKDPRAHEVLFAVSPTVTRSEFSAGHEQRAVVHNALVHITHKGYA</sequence>
<dbReference type="Proteomes" id="UP000800039">
    <property type="component" value="Unassembled WGS sequence"/>
</dbReference>
<dbReference type="EMBL" id="ML976617">
    <property type="protein sequence ID" value="KAF1844211.1"/>
    <property type="molecule type" value="Genomic_DNA"/>
</dbReference>
<evidence type="ECO:0000313" key="2">
    <source>
        <dbReference type="EMBL" id="KAF1844211.1"/>
    </source>
</evidence>
<evidence type="ECO:0000256" key="1">
    <source>
        <dbReference type="SAM" id="MobiDB-lite"/>
    </source>
</evidence>
<feature type="compositionally biased region" description="Pro residues" evidence="1">
    <location>
        <begin position="245"/>
        <end position="257"/>
    </location>
</feature>
<evidence type="ECO:0000313" key="3">
    <source>
        <dbReference type="Proteomes" id="UP000800039"/>
    </source>
</evidence>
<proteinExistence type="predicted"/>
<feature type="region of interest" description="Disordered" evidence="1">
    <location>
        <begin position="238"/>
        <end position="274"/>
    </location>
</feature>
<accession>A0A9P4GFA9</accession>
<keyword evidence="3" id="KW-1185">Reference proteome</keyword>
<reference evidence="2" key="1">
    <citation type="submission" date="2020-01" db="EMBL/GenBank/DDBJ databases">
        <authorList>
            <consortium name="DOE Joint Genome Institute"/>
            <person name="Haridas S."/>
            <person name="Albert R."/>
            <person name="Binder M."/>
            <person name="Bloem J."/>
            <person name="Labutti K."/>
            <person name="Salamov A."/>
            <person name="Andreopoulos B."/>
            <person name="Baker S.E."/>
            <person name="Barry K."/>
            <person name="Bills G."/>
            <person name="Bluhm B.H."/>
            <person name="Cannon C."/>
            <person name="Castanera R."/>
            <person name="Culley D.E."/>
            <person name="Daum C."/>
            <person name="Ezra D."/>
            <person name="Gonzalez J.B."/>
            <person name="Henrissat B."/>
            <person name="Kuo A."/>
            <person name="Liang C."/>
            <person name="Lipzen A."/>
            <person name="Lutzoni F."/>
            <person name="Magnuson J."/>
            <person name="Mondo S."/>
            <person name="Nolan M."/>
            <person name="Ohm R."/>
            <person name="Pangilinan J."/>
            <person name="Park H.-J."/>
            <person name="Ramirez L."/>
            <person name="Alfaro M."/>
            <person name="Sun H."/>
            <person name="Tritt A."/>
            <person name="Yoshinaga Y."/>
            <person name="Zwiers L.-H."/>
            <person name="Turgeon B.G."/>
            <person name="Goodwin S.B."/>
            <person name="Spatafora J.W."/>
            <person name="Crous P.W."/>
            <person name="Grigoriev I.V."/>
        </authorList>
    </citation>
    <scope>NUCLEOTIDE SEQUENCE</scope>
    <source>
        <strain evidence="2">CBS 394.84</strain>
    </source>
</reference>